<organism evidence="6 7">
    <name type="scientific">Streptococcus troglodytae</name>
    <dbReference type="NCBI Taxonomy" id="1111760"/>
    <lineage>
        <taxon>Bacteria</taxon>
        <taxon>Bacillati</taxon>
        <taxon>Bacillota</taxon>
        <taxon>Bacilli</taxon>
        <taxon>Lactobacillales</taxon>
        <taxon>Streptococcaceae</taxon>
        <taxon>Streptococcus</taxon>
    </lineage>
</organism>
<dbReference type="EMBL" id="AP014612">
    <property type="protein sequence ID" value="BAQ24032.1"/>
    <property type="molecule type" value="Genomic_DNA"/>
</dbReference>
<name>A0A1L7LJ27_9STRE</name>
<dbReference type="RefSeq" id="WP_128833119.1">
    <property type="nucleotide sequence ID" value="NZ_AP014612.1"/>
</dbReference>
<keyword evidence="4" id="KW-0804">Transcription</keyword>
<reference evidence="6 7" key="1">
    <citation type="journal article" date="2016" name="Microbiol. Immunol.">
        <title>Complete genome sequence of Streptococcus troglodytae TKU31 isolated from the oral cavity of a chimpanzee (Pan troglodytes).</title>
        <authorList>
            <person name="Okamoto M."/>
            <person name="Naito M."/>
            <person name="Miyanohara M."/>
            <person name="Imai S."/>
            <person name="Nomura Y."/>
            <person name="Saito W."/>
            <person name="Momoi Y."/>
            <person name="Takada K."/>
            <person name="Miyabe-Nishiwaki T."/>
            <person name="Tomonaga M."/>
            <person name="Hanada N."/>
        </authorList>
    </citation>
    <scope>NUCLEOTIDE SEQUENCE [LARGE SCALE GENOMIC DNA]</scope>
    <source>
        <strain evidence="7">TKU 31</strain>
    </source>
</reference>
<dbReference type="PRINTS" id="PR00040">
    <property type="entry name" value="HTHMERR"/>
</dbReference>
<evidence type="ECO:0000256" key="3">
    <source>
        <dbReference type="ARBA" id="ARBA00023125"/>
    </source>
</evidence>
<protein>
    <submittedName>
        <fullName evidence="6">Transcriptional regulator</fullName>
    </submittedName>
</protein>
<dbReference type="PANTHER" id="PTHR30204">
    <property type="entry name" value="REDOX-CYCLING DRUG-SENSING TRANSCRIPTIONAL ACTIVATOR SOXR"/>
    <property type="match status" value="1"/>
</dbReference>
<keyword evidence="3" id="KW-0238">DNA-binding</keyword>
<evidence type="ECO:0000259" key="5">
    <source>
        <dbReference type="PROSITE" id="PS50937"/>
    </source>
</evidence>
<evidence type="ECO:0000256" key="4">
    <source>
        <dbReference type="ARBA" id="ARBA00023163"/>
    </source>
</evidence>
<dbReference type="PANTHER" id="PTHR30204:SF69">
    <property type="entry name" value="MERR-FAMILY TRANSCRIPTIONAL REGULATOR"/>
    <property type="match status" value="1"/>
</dbReference>
<dbReference type="InterPro" id="IPR000551">
    <property type="entry name" value="MerR-type_HTH_dom"/>
</dbReference>
<keyword evidence="7" id="KW-1185">Reference proteome</keyword>
<feature type="domain" description="HTH merR-type" evidence="5">
    <location>
        <begin position="24"/>
        <end position="83"/>
    </location>
</feature>
<evidence type="ECO:0000313" key="7">
    <source>
        <dbReference type="Proteomes" id="UP000217758"/>
    </source>
</evidence>
<gene>
    <name evidence="6" type="ORF">SRT_07710</name>
</gene>
<accession>A0A1L7LJ27</accession>
<dbReference type="SMART" id="SM00422">
    <property type="entry name" value="HTH_MERR"/>
    <property type="match status" value="1"/>
</dbReference>
<dbReference type="AlphaFoldDB" id="A0A1L7LJ27"/>
<keyword evidence="2" id="KW-0805">Transcription regulation</keyword>
<dbReference type="KEGG" id="strg:SRT_07710"/>
<dbReference type="GO" id="GO:0003677">
    <property type="term" value="F:DNA binding"/>
    <property type="evidence" value="ECO:0007669"/>
    <property type="project" value="UniProtKB-KW"/>
</dbReference>
<dbReference type="GO" id="GO:0003700">
    <property type="term" value="F:DNA-binding transcription factor activity"/>
    <property type="evidence" value="ECO:0007669"/>
    <property type="project" value="InterPro"/>
</dbReference>
<dbReference type="Proteomes" id="UP000217758">
    <property type="component" value="Chromosome"/>
</dbReference>
<sequence>MEKRNEDYSALLDVKLLQKLVVGIGEVSKITGIPIRKIRYWEEKGIIHSQNNKGGTTRRYDYMNIKKILLIQEMLEEGFTLEASVKKVEKRLSTLNDLFKNLSNHLEDKPLNSEDK</sequence>
<dbReference type="PROSITE" id="PS50937">
    <property type="entry name" value="HTH_MERR_2"/>
    <property type="match status" value="1"/>
</dbReference>
<evidence type="ECO:0000256" key="2">
    <source>
        <dbReference type="ARBA" id="ARBA00023015"/>
    </source>
</evidence>
<evidence type="ECO:0000256" key="1">
    <source>
        <dbReference type="ARBA" id="ARBA00022491"/>
    </source>
</evidence>
<dbReference type="InterPro" id="IPR047057">
    <property type="entry name" value="MerR_fam"/>
</dbReference>
<dbReference type="SUPFAM" id="SSF46955">
    <property type="entry name" value="Putative DNA-binding domain"/>
    <property type="match status" value="1"/>
</dbReference>
<dbReference type="CDD" id="cd01105">
    <property type="entry name" value="HTH_GlnR-like"/>
    <property type="match status" value="1"/>
</dbReference>
<dbReference type="Pfam" id="PF13411">
    <property type="entry name" value="MerR_1"/>
    <property type="match status" value="1"/>
</dbReference>
<keyword evidence="1" id="KW-0678">Repressor</keyword>
<dbReference type="InterPro" id="IPR009061">
    <property type="entry name" value="DNA-bd_dom_put_sf"/>
</dbReference>
<dbReference type="Gene3D" id="1.10.1660.10">
    <property type="match status" value="1"/>
</dbReference>
<evidence type="ECO:0000313" key="6">
    <source>
        <dbReference type="EMBL" id="BAQ24032.1"/>
    </source>
</evidence>
<proteinExistence type="predicted"/>